<dbReference type="PROSITE" id="PS50090">
    <property type="entry name" value="MYB_LIKE"/>
    <property type="match status" value="1"/>
</dbReference>
<dbReference type="InterPro" id="IPR050560">
    <property type="entry name" value="MYB_TF"/>
</dbReference>
<evidence type="ECO:0000313" key="4">
    <source>
        <dbReference type="EMBL" id="CAJ2508648.1"/>
    </source>
</evidence>
<gene>
    <name evidence="4" type="ORF">KHLLAP_LOCUS9116</name>
</gene>
<dbReference type="Pfam" id="PF00249">
    <property type="entry name" value="Myb_DNA-binding"/>
    <property type="match status" value="1"/>
</dbReference>
<accession>A0AAI8VQ07</accession>
<dbReference type="Gene3D" id="3.40.1090.10">
    <property type="entry name" value="Cytosolic phospholipase A2 catalytic domain"/>
    <property type="match status" value="1"/>
</dbReference>
<keyword evidence="5" id="KW-1185">Reference proteome</keyword>
<dbReference type="CDD" id="cd00167">
    <property type="entry name" value="SANT"/>
    <property type="match status" value="1"/>
</dbReference>
<dbReference type="SMART" id="SM00717">
    <property type="entry name" value="SANT"/>
    <property type="match status" value="1"/>
</dbReference>
<evidence type="ECO:0000259" key="2">
    <source>
        <dbReference type="PROSITE" id="PS50090"/>
    </source>
</evidence>
<dbReference type="InterPro" id="IPR001005">
    <property type="entry name" value="SANT/Myb"/>
</dbReference>
<feature type="domain" description="HTH myb-type" evidence="3">
    <location>
        <begin position="8"/>
        <end position="61"/>
    </location>
</feature>
<dbReference type="InterPro" id="IPR016035">
    <property type="entry name" value="Acyl_Trfase/lysoPLipase"/>
</dbReference>
<comment type="caution">
    <text evidence="4">The sequence shown here is derived from an EMBL/GenBank/DDBJ whole genome shotgun (WGS) entry which is preliminary data.</text>
</comment>
<dbReference type="SUPFAM" id="SSF46689">
    <property type="entry name" value="Homeodomain-like"/>
    <property type="match status" value="1"/>
</dbReference>
<evidence type="ECO:0000313" key="5">
    <source>
        <dbReference type="Proteomes" id="UP001295740"/>
    </source>
</evidence>
<sequence>MPPHSLRSPVKKNSKWSAEEDAILIRLREAGTKWKDISEELTGRSGISCRLRYQNYLVMKIEWDEERKDKLARLYERFKHDMWAEIAEELAVSWRAAEAMHWQLGYEEMWRRGRVVHFAPSTKNYEVQPGGVRELPRHAHSSSHGSLPRDMGYGRGATLPSGRPLASRRDSLLAYHHHCHAPAETFAYPHHGEPLAPIQTWLQPQGPPPPPPSRQGGSMVLPGVAEITTGVNPYSTPVYSASAPSASPAHSARTAVPGPYIQTRQQRYANGWPVLECISAFERLAQVAFKLLEPWIRIPFLSELCQFITSVLSDSRYSGQELEKILKEVLGTRSIVECSQASEMGAKIGIPVATVQDSRACVFTSYNGAGERPGSSGDYQIIPPSCGLRHIPLWEIVMCATAAP</sequence>
<dbReference type="PANTHER" id="PTHR45614:SF51">
    <property type="entry name" value="MYB-LIKE DNA-BINDING PROTEIN BAS1"/>
    <property type="match status" value="1"/>
</dbReference>
<organism evidence="4 5">
    <name type="scientific">Anthostomella pinea</name>
    <dbReference type="NCBI Taxonomy" id="933095"/>
    <lineage>
        <taxon>Eukaryota</taxon>
        <taxon>Fungi</taxon>
        <taxon>Dikarya</taxon>
        <taxon>Ascomycota</taxon>
        <taxon>Pezizomycotina</taxon>
        <taxon>Sordariomycetes</taxon>
        <taxon>Xylariomycetidae</taxon>
        <taxon>Xylariales</taxon>
        <taxon>Xylariaceae</taxon>
        <taxon>Anthostomella</taxon>
    </lineage>
</organism>
<feature type="domain" description="Myb-like" evidence="2">
    <location>
        <begin position="8"/>
        <end position="57"/>
    </location>
</feature>
<dbReference type="SUPFAM" id="SSF52151">
    <property type="entry name" value="FabD/lysophospholipase-like"/>
    <property type="match status" value="1"/>
</dbReference>
<evidence type="ECO:0000256" key="1">
    <source>
        <dbReference type="SAM" id="MobiDB-lite"/>
    </source>
</evidence>
<dbReference type="Gene3D" id="1.10.10.60">
    <property type="entry name" value="Homeodomain-like"/>
    <property type="match status" value="1"/>
</dbReference>
<proteinExistence type="predicted"/>
<name>A0AAI8VQ07_9PEZI</name>
<dbReference type="GO" id="GO:0000978">
    <property type="term" value="F:RNA polymerase II cis-regulatory region sequence-specific DNA binding"/>
    <property type="evidence" value="ECO:0007669"/>
    <property type="project" value="TreeGrafter"/>
</dbReference>
<dbReference type="PROSITE" id="PS51294">
    <property type="entry name" value="HTH_MYB"/>
    <property type="match status" value="1"/>
</dbReference>
<dbReference type="GO" id="GO:0000981">
    <property type="term" value="F:DNA-binding transcription factor activity, RNA polymerase II-specific"/>
    <property type="evidence" value="ECO:0007669"/>
    <property type="project" value="TreeGrafter"/>
</dbReference>
<dbReference type="AlphaFoldDB" id="A0AAI8VQ07"/>
<dbReference type="InterPro" id="IPR009057">
    <property type="entry name" value="Homeodomain-like_sf"/>
</dbReference>
<reference evidence="4" key="1">
    <citation type="submission" date="2023-10" db="EMBL/GenBank/DDBJ databases">
        <authorList>
            <person name="Hackl T."/>
        </authorList>
    </citation>
    <scope>NUCLEOTIDE SEQUENCE</scope>
</reference>
<dbReference type="Proteomes" id="UP001295740">
    <property type="component" value="Unassembled WGS sequence"/>
</dbReference>
<protein>
    <submittedName>
        <fullName evidence="4">Uu.00g136740.m01.CDS01</fullName>
    </submittedName>
</protein>
<dbReference type="EMBL" id="CAUWAG010000012">
    <property type="protein sequence ID" value="CAJ2508648.1"/>
    <property type="molecule type" value="Genomic_DNA"/>
</dbReference>
<feature type="region of interest" description="Disordered" evidence="1">
    <location>
        <begin position="127"/>
        <end position="154"/>
    </location>
</feature>
<dbReference type="GO" id="GO:0005634">
    <property type="term" value="C:nucleus"/>
    <property type="evidence" value="ECO:0007669"/>
    <property type="project" value="TreeGrafter"/>
</dbReference>
<dbReference type="InterPro" id="IPR017930">
    <property type="entry name" value="Myb_dom"/>
</dbReference>
<evidence type="ECO:0000259" key="3">
    <source>
        <dbReference type="PROSITE" id="PS51294"/>
    </source>
</evidence>
<dbReference type="PANTHER" id="PTHR45614">
    <property type="entry name" value="MYB PROTEIN-RELATED"/>
    <property type="match status" value="1"/>
</dbReference>